<evidence type="ECO:0000259" key="2">
    <source>
        <dbReference type="Pfam" id="PF14301"/>
    </source>
</evidence>
<feature type="compositionally biased region" description="Low complexity" evidence="1">
    <location>
        <begin position="170"/>
        <end position="186"/>
    </location>
</feature>
<proteinExistence type="predicted"/>
<dbReference type="AlphaFoldDB" id="A0AAW8MGY1"/>
<name>A0AAW8MGY1_9PSED</name>
<feature type="domain" description="DUF4376" evidence="2">
    <location>
        <begin position="69"/>
        <end position="159"/>
    </location>
</feature>
<accession>A0AAW8MGY1</accession>
<dbReference type="Pfam" id="PF14301">
    <property type="entry name" value="DUF4376"/>
    <property type="match status" value="1"/>
</dbReference>
<dbReference type="EMBL" id="JAVDVC010000010">
    <property type="protein sequence ID" value="MDR6960548.1"/>
    <property type="molecule type" value="Genomic_DNA"/>
</dbReference>
<gene>
    <name evidence="3" type="ORF">J2W43_004553</name>
</gene>
<dbReference type="Proteomes" id="UP001252613">
    <property type="component" value="Unassembled WGS sequence"/>
</dbReference>
<reference evidence="3" key="1">
    <citation type="submission" date="2023-07" db="EMBL/GenBank/DDBJ databases">
        <title>Sorghum-associated microbial communities from plants grown in Nebraska, USA.</title>
        <authorList>
            <person name="Schachtman D."/>
        </authorList>
    </citation>
    <scope>NUCLEOTIDE SEQUENCE</scope>
    <source>
        <strain evidence="3">3432</strain>
    </source>
</reference>
<organism evidence="3 4">
    <name type="scientific">Pseudomonas brassicacearum</name>
    <dbReference type="NCBI Taxonomy" id="930166"/>
    <lineage>
        <taxon>Bacteria</taxon>
        <taxon>Pseudomonadati</taxon>
        <taxon>Pseudomonadota</taxon>
        <taxon>Gammaproteobacteria</taxon>
        <taxon>Pseudomonadales</taxon>
        <taxon>Pseudomonadaceae</taxon>
        <taxon>Pseudomonas</taxon>
    </lineage>
</organism>
<comment type="caution">
    <text evidence="3">The sequence shown here is derived from an EMBL/GenBank/DDBJ whole genome shotgun (WGS) entry which is preliminary data.</text>
</comment>
<evidence type="ECO:0000256" key="1">
    <source>
        <dbReference type="SAM" id="MobiDB-lite"/>
    </source>
</evidence>
<evidence type="ECO:0000313" key="3">
    <source>
        <dbReference type="EMBL" id="MDR6960548.1"/>
    </source>
</evidence>
<sequence length="186" mass="20341">MKYVLFNDAGELSGRFDSRVNHAIPSDAIELPEELWLSTIKETDGIWCLVDGTVVKRPLPVVPPDYGAIVAAERYKREAVGIEVDGLLIETTRDSQALIASTGLSAVLDPEYRCNFKTVTGFVEIGSAQILTIARAVRAHVQACFDRERALLLAIEAGDFRDEMLTEGWPDSVPPSVSDPSPTQPN</sequence>
<evidence type="ECO:0000313" key="4">
    <source>
        <dbReference type="Proteomes" id="UP001252613"/>
    </source>
</evidence>
<feature type="region of interest" description="Disordered" evidence="1">
    <location>
        <begin position="167"/>
        <end position="186"/>
    </location>
</feature>
<dbReference type="InterPro" id="IPR025484">
    <property type="entry name" value="DUF4376"/>
</dbReference>
<dbReference type="RefSeq" id="WP_310365561.1">
    <property type="nucleotide sequence ID" value="NZ_JAVDVC010000010.1"/>
</dbReference>
<protein>
    <recommendedName>
        <fullName evidence="2">DUF4376 domain-containing protein</fullName>
    </recommendedName>
</protein>